<keyword evidence="2" id="KW-0808">Transferase</keyword>
<dbReference type="GO" id="GO:0005576">
    <property type="term" value="C:extracellular region"/>
    <property type="evidence" value="ECO:0007669"/>
    <property type="project" value="TreeGrafter"/>
</dbReference>
<evidence type="ECO:0000313" key="10">
    <source>
        <dbReference type="EMBL" id="SNS68282.1"/>
    </source>
</evidence>
<keyword evidence="10" id="KW-0449">Lipoprotein</keyword>
<evidence type="ECO:0000256" key="2">
    <source>
        <dbReference type="ARBA" id="ARBA00022679"/>
    </source>
</evidence>
<feature type="chain" id="PRO_5012895981" evidence="8">
    <location>
        <begin position="29"/>
        <end position="286"/>
    </location>
</feature>
<dbReference type="SUPFAM" id="SSF141523">
    <property type="entry name" value="L,D-transpeptidase catalytic domain-like"/>
    <property type="match status" value="1"/>
</dbReference>
<feature type="active site" description="Nucleophile" evidence="6">
    <location>
        <position position="261"/>
    </location>
</feature>
<dbReference type="EMBL" id="FZNR01000021">
    <property type="protein sequence ID" value="SNS68282.1"/>
    <property type="molecule type" value="Genomic_DNA"/>
</dbReference>
<dbReference type="Pfam" id="PF03734">
    <property type="entry name" value="YkuD"/>
    <property type="match status" value="1"/>
</dbReference>
<comment type="pathway">
    <text evidence="1 6">Cell wall biogenesis; peptidoglycan biosynthesis.</text>
</comment>
<evidence type="ECO:0000256" key="6">
    <source>
        <dbReference type="PROSITE-ProRule" id="PRU01373"/>
    </source>
</evidence>
<dbReference type="RefSeq" id="WP_089297718.1">
    <property type="nucleotide sequence ID" value="NZ_BOMU01000096.1"/>
</dbReference>
<gene>
    <name evidence="10" type="ORF">SAMN06264365_12120</name>
</gene>
<keyword evidence="5 6" id="KW-0961">Cell wall biogenesis/degradation</keyword>
<accession>A0A239GHP4</accession>
<evidence type="ECO:0000256" key="5">
    <source>
        <dbReference type="ARBA" id="ARBA00023316"/>
    </source>
</evidence>
<dbReference type="PROSITE" id="PS52029">
    <property type="entry name" value="LD_TPASE"/>
    <property type="match status" value="1"/>
</dbReference>
<evidence type="ECO:0000256" key="1">
    <source>
        <dbReference type="ARBA" id="ARBA00004752"/>
    </source>
</evidence>
<evidence type="ECO:0000256" key="7">
    <source>
        <dbReference type="SAM" id="MobiDB-lite"/>
    </source>
</evidence>
<evidence type="ECO:0000256" key="3">
    <source>
        <dbReference type="ARBA" id="ARBA00022960"/>
    </source>
</evidence>
<proteinExistence type="predicted"/>
<keyword evidence="3 6" id="KW-0133">Cell shape</keyword>
<evidence type="ECO:0000313" key="11">
    <source>
        <dbReference type="Proteomes" id="UP000198415"/>
    </source>
</evidence>
<dbReference type="InterPro" id="IPR038063">
    <property type="entry name" value="Transpep_catalytic_dom"/>
</dbReference>
<feature type="active site" description="Proton donor/acceptor" evidence="6">
    <location>
        <position position="245"/>
    </location>
</feature>
<name>A0A239GHP4_9ACTN</name>
<dbReference type="OrthoDB" id="5243103at2"/>
<evidence type="ECO:0000256" key="4">
    <source>
        <dbReference type="ARBA" id="ARBA00022984"/>
    </source>
</evidence>
<protein>
    <submittedName>
        <fullName evidence="10">Lipoprotein-anchoring transpeptidase ErfK/SrfK</fullName>
    </submittedName>
</protein>
<dbReference type="InterPro" id="IPR050979">
    <property type="entry name" value="LD-transpeptidase"/>
</dbReference>
<evidence type="ECO:0000256" key="8">
    <source>
        <dbReference type="SAM" id="SignalP"/>
    </source>
</evidence>
<keyword evidence="4 6" id="KW-0573">Peptidoglycan synthesis</keyword>
<organism evidence="10 11">
    <name type="scientific">Actinoplanes regularis</name>
    <dbReference type="NCBI Taxonomy" id="52697"/>
    <lineage>
        <taxon>Bacteria</taxon>
        <taxon>Bacillati</taxon>
        <taxon>Actinomycetota</taxon>
        <taxon>Actinomycetes</taxon>
        <taxon>Micromonosporales</taxon>
        <taxon>Micromonosporaceae</taxon>
        <taxon>Actinoplanes</taxon>
    </lineage>
</organism>
<dbReference type="GO" id="GO:0016740">
    <property type="term" value="F:transferase activity"/>
    <property type="evidence" value="ECO:0007669"/>
    <property type="project" value="UniProtKB-KW"/>
</dbReference>
<dbReference type="PANTHER" id="PTHR30582">
    <property type="entry name" value="L,D-TRANSPEPTIDASE"/>
    <property type="match status" value="1"/>
</dbReference>
<dbReference type="GO" id="GO:0008360">
    <property type="term" value="P:regulation of cell shape"/>
    <property type="evidence" value="ECO:0007669"/>
    <property type="project" value="UniProtKB-UniRule"/>
</dbReference>
<dbReference type="UniPathway" id="UPA00219"/>
<reference evidence="10 11" key="1">
    <citation type="submission" date="2017-06" db="EMBL/GenBank/DDBJ databases">
        <authorList>
            <person name="Kim H.J."/>
            <person name="Triplett B.A."/>
        </authorList>
    </citation>
    <scope>NUCLEOTIDE SEQUENCE [LARGE SCALE GENOMIC DNA]</scope>
    <source>
        <strain evidence="10 11">DSM 43151</strain>
    </source>
</reference>
<feature type="compositionally biased region" description="Low complexity" evidence="7">
    <location>
        <begin position="41"/>
        <end position="60"/>
    </location>
</feature>
<keyword evidence="8" id="KW-0732">Signal</keyword>
<feature type="signal peptide" evidence="8">
    <location>
        <begin position="1"/>
        <end position="28"/>
    </location>
</feature>
<sequence length="286" mass="30210">MPSPRTRAYLAATTVAAVLATGAVVGFARDGDPDATADRWVSPSASAPAPSPSVSAPPLVAAKPPAGLPVIEYSSGPAGLPADPDQDSTQALTRGLHPESRVALYDAPGGKPRAYLPSAISGLRTVVPIVEERGGWVAVLVPSVNRRIGWVPPGGWTTETLRDQLVAHLSEHALVWLRDGREQQRWTVATGSKSTPTPVGRTYVMGKTRMRGDIYFNLDALVLGSIPEEPEKMASAFQLAHTGIHAWYKESVFGQSVSNGCLRMPKAAQQKLLAEIPAGTTLTVLA</sequence>
<dbReference type="CDD" id="cd16913">
    <property type="entry name" value="YkuD_like"/>
    <property type="match status" value="1"/>
</dbReference>
<feature type="region of interest" description="Disordered" evidence="7">
    <location>
        <begin position="29"/>
        <end position="60"/>
    </location>
</feature>
<evidence type="ECO:0000259" key="9">
    <source>
        <dbReference type="PROSITE" id="PS52029"/>
    </source>
</evidence>
<dbReference type="InterPro" id="IPR005490">
    <property type="entry name" value="LD_TPept_cat_dom"/>
</dbReference>
<dbReference type="Proteomes" id="UP000198415">
    <property type="component" value="Unassembled WGS sequence"/>
</dbReference>
<dbReference type="GO" id="GO:0018104">
    <property type="term" value="P:peptidoglycan-protein cross-linking"/>
    <property type="evidence" value="ECO:0007669"/>
    <property type="project" value="TreeGrafter"/>
</dbReference>
<dbReference type="Gene3D" id="2.40.440.10">
    <property type="entry name" value="L,D-transpeptidase catalytic domain-like"/>
    <property type="match status" value="1"/>
</dbReference>
<keyword evidence="11" id="KW-1185">Reference proteome</keyword>
<dbReference type="AlphaFoldDB" id="A0A239GHP4"/>
<dbReference type="GO" id="GO:0071972">
    <property type="term" value="F:peptidoglycan L,D-transpeptidase activity"/>
    <property type="evidence" value="ECO:0007669"/>
    <property type="project" value="TreeGrafter"/>
</dbReference>
<dbReference type="GO" id="GO:0071555">
    <property type="term" value="P:cell wall organization"/>
    <property type="evidence" value="ECO:0007669"/>
    <property type="project" value="UniProtKB-UniRule"/>
</dbReference>
<feature type="domain" description="L,D-TPase catalytic" evidence="9">
    <location>
        <begin position="163"/>
        <end position="285"/>
    </location>
</feature>